<feature type="region of interest" description="Disordered" evidence="1">
    <location>
        <begin position="152"/>
        <end position="175"/>
    </location>
</feature>
<dbReference type="AlphaFoldDB" id="A0AAE8DHS1"/>
<reference evidence="2 3" key="1">
    <citation type="submission" date="2018-08" db="EMBL/GenBank/DDBJ databases">
        <title>A genome reference for cultivated species of the human gut microbiota.</title>
        <authorList>
            <person name="Zou Y."/>
            <person name="Xue W."/>
            <person name="Luo G."/>
        </authorList>
    </citation>
    <scope>NUCLEOTIDE SEQUENCE [LARGE SCALE GENOMIC DNA]</scope>
    <source>
        <strain evidence="2 3">AF30-12BH</strain>
    </source>
</reference>
<evidence type="ECO:0000313" key="3">
    <source>
        <dbReference type="Proteomes" id="UP000285725"/>
    </source>
</evidence>
<dbReference type="Proteomes" id="UP000285725">
    <property type="component" value="Unassembled WGS sequence"/>
</dbReference>
<gene>
    <name evidence="2" type="ORF">DWZ19_05740</name>
</gene>
<dbReference type="RefSeq" id="WP_118397320.1">
    <property type="nucleotide sequence ID" value="NZ_CABJDC010000003.1"/>
</dbReference>
<organism evidence="2 3">
    <name type="scientific">Streptococcus parasanguinis</name>
    <dbReference type="NCBI Taxonomy" id="1318"/>
    <lineage>
        <taxon>Bacteria</taxon>
        <taxon>Bacillati</taxon>
        <taxon>Bacillota</taxon>
        <taxon>Bacilli</taxon>
        <taxon>Lactobacillales</taxon>
        <taxon>Streptococcaceae</taxon>
        <taxon>Streptococcus</taxon>
    </lineage>
</organism>
<sequence>MNDVIKVHDLPAIGRYAKSIQQFSKEVEAAASETERQFNSKTGNGNDEALALVAFFERLNILQNLVFHRYPKYMENFASSVSHFESSVSGAGFDKEAWTSGSGMQDLVKKLTDEGSDSQLYAIKDTIKHLQELFDRATSALGIENESLEATKQAAEGGLASSKDSRQKTHNQIQTSHDTFNATLFEVMSDLMGMSKDIEEAEAKLAVAPDVVLASIVNKTLTSDKAYYLDAVQTKADAEIMTVILSEGDDKKEFFTKLANVKTKDSSLEVSQIIVERLMYEVNHPKEDGSVPNLSIFMEVLTQRDQESVKDYSLRLSAASEATGGAYKVQADDIMPKFPPQGSPREAYDEYFKKKNSKEVRKALLSLNNKVEWYEKLNSLFMYTAINEMGEGKPQTLQEPKINGGYETKIYPSLQKAFFHKDSFKLTKGKDGKGFSFSVTQTLPGIKKVKADIIDEKTDLNIQGNIDKIKDLTLEKTMLFPKTVANTMKDLAKLYAPAGVLIGIVETGMSEDKDIKKLIDSGETVSSSKIWNDTPVDKYTSKAEGALNISKNIYDYFDKKEKYDKEIKNLKNDSEAEFWQYGGTSFKEEGAKSNSRYVSPSFDVEAYLKQRDLEKNGLRTYIAETAMKNGEDPYIALQNFSKAVNKSKASGAYDAELKELLSGEGDRDYQIETIPFNKLFSGLKDAESSINGGNNYENGSSYFTRDSYRNWSYLDYVTGVGQGGS</sequence>
<name>A0AAE8DHS1_STRPA</name>
<evidence type="ECO:0000313" key="2">
    <source>
        <dbReference type="EMBL" id="RHN25725.1"/>
    </source>
</evidence>
<accession>A0AAE8DHS1</accession>
<dbReference type="EMBL" id="QRQU01000003">
    <property type="protein sequence ID" value="RHN25725.1"/>
    <property type="molecule type" value="Genomic_DNA"/>
</dbReference>
<protein>
    <recommendedName>
        <fullName evidence="4">LXG domain-containing protein</fullName>
    </recommendedName>
</protein>
<evidence type="ECO:0008006" key="4">
    <source>
        <dbReference type="Google" id="ProtNLM"/>
    </source>
</evidence>
<evidence type="ECO:0000256" key="1">
    <source>
        <dbReference type="SAM" id="MobiDB-lite"/>
    </source>
</evidence>
<comment type="caution">
    <text evidence="2">The sequence shown here is derived from an EMBL/GenBank/DDBJ whole genome shotgun (WGS) entry which is preliminary data.</text>
</comment>
<proteinExistence type="predicted"/>